<keyword evidence="4" id="KW-1185">Reference proteome</keyword>
<feature type="region of interest" description="Disordered" evidence="1">
    <location>
        <begin position="1"/>
        <end position="28"/>
    </location>
</feature>
<evidence type="ECO:0000256" key="2">
    <source>
        <dbReference type="SAM" id="Phobius"/>
    </source>
</evidence>
<proteinExistence type="predicted"/>
<feature type="compositionally biased region" description="Acidic residues" evidence="1">
    <location>
        <begin position="13"/>
        <end position="28"/>
    </location>
</feature>
<dbReference type="EMBL" id="LLKB01000001">
    <property type="protein sequence ID" value="KQC86097.1"/>
    <property type="molecule type" value="Genomic_DNA"/>
</dbReference>
<comment type="caution">
    <text evidence="3">The sequence shown here is derived from an EMBL/GenBank/DDBJ whole genome shotgun (WGS) entry which is preliminary data.</text>
</comment>
<name>A0AAW3JU48_9FIRM</name>
<dbReference type="Proteomes" id="UP000050833">
    <property type="component" value="Unassembled WGS sequence"/>
</dbReference>
<reference evidence="3 4" key="1">
    <citation type="submission" date="2015-10" db="EMBL/GenBank/DDBJ databases">
        <title>Butyribacter intestini gen. nov., sp. nov., a butyric acid-producing bacterium of the family Lachnospiraceae isolated from the human faeces.</title>
        <authorList>
            <person name="Zou Y."/>
            <person name="Xue W."/>
            <person name="Luo G."/>
            <person name="Lv M."/>
        </authorList>
    </citation>
    <scope>NUCLEOTIDE SEQUENCE [LARGE SCALE GENOMIC DNA]</scope>
    <source>
        <strain evidence="3 4">TF01-11</strain>
    </source>
</reference>
<dbReference type="AlphaFoldDB" id="A0AAW3JU48"/>
<feature type="region of interest" description="Disordered" evidence="1">
    <location>
        <begin position="376"/>
        <end position="412"/>
    </location>
</feature>
<sequence length="619" mass="67472">MREEDNIEKEGLQEDNLDIGDNSGDEDFAEYDDLSALEGLPQIDELDNMDDLSGVSDVASTIDFDESGHQDESEDDIDIPLPDIDFSEDDGIASELSDGSDIKTTYPEIKDDDNNAADDSTVEEPQVSEDIATEKDAEIETQSDAEAEQSGADIMSLSEDGADEEQSDADIMSLSEDGADEEQSDADIMSLSEDGADEEQPDNDIMSLTEDGADEEQSDADIMSLSEDGADEEQPDNDIMSLTEDGTADDESGSIDDMLGGLLDDFDKNGSIGDESEEQSKENSGSDAGDGQKADDLSDLLGMLSDDSTSDDVISLDSVSNEEIPDISEIPDIPMQEEEDISNILPQNEEKEDDGEKQSIFKKVFGNVVTDEIAEAEKKQEEEEAVKKEEAEKVKEEKAAEKAKQKEEKEKLKAEKAEAKAAAKAKKAEEKAAKKAEKQAQKEAEREAAANEVVGKLNKVGVSIVAVFGVIILAGIIIGTNSFGSGLDKKKATNYFEMHRYSQAYESAVGTNMKEKNPEQYKKIVTVMKVQHALDSYQNYENVKKYPEALDALLMGLKKYDANKKTAYDLEIENDLASVYDKILDILSDEFGLSKSQAYDILSLGSSEYTSKVNAIAAK</sequence>
<evidence type="ECO:0000256" key="1">
    <source>
        <dbReference type="SAM" id="MobiDB-lite"/>
    </source>
</evidence>
<organism evidence="3 4">
    <name type="scientific">Butyribacter intestini</name>
    <dbReference type="NCBI Taxonomy" id="1703332"/>
    <lineage>
        <taxon>Bacteria</taxon>
        <taxon>Bacillati</taxon>
        <taxon>Bacillota</taxon>
        <taxon>Clostridia</taxon>
        <taxon>Lachnospirales</taxon>
        <taxon>Lachnospiraceae</taxon>
        <taxon>Butyribacter</taxon>
    </lineage>
</organism>
<gene>
    <name evidence="3" type="ORF">APZ18_02565</name>
</gene>
<evidence type="ECO:0000313" key="4">
    <source>
        <dbReference type="Proteomes" id="UP000050833"/>
    </source>
</evidence>
<keyword evidence="2" id="KW-0812">Transmembrane</keyword>
<dbReference type="RefSeq" id="WP_055941331.1">
    <property type="nucleotide sequence ID" value="NZ_JAQDCV010000008.1"/>
</dbReference>
<evidence type="ECO:0000313" key="3">
    <source>
        <dbReference type="EMBL" id="KQC86097.1"/>
    </source>
</evidence>
<keyword evidence="2" id="KW-0472">Membrane</keyword>
<feature type="transmembrane region" description="Helical" evidence="2">
    <location>
        <begin position="460"/>
        <end position="481"/>
    </location>
</feature>
<accession>A0AAW3JU48</accession>
<feature type="compositionally biased region" description="Basic and acidic residues" evidence="1">
    <location>
        <begin position="1"/>
        <end position="12"/>
    </location>
</feature>
<keyword evidence="2" id="KW-1133">Transmembrane helix</keyword>
<feature type="region of interest" description="Disordered" evidence="1">
    <location>
        <begin position="63"/>
        <end position="359"/>
    </location>
</feature>
<protein>
    <submittedName>
        <fullName evidence="3">Uncharacterized protein</fullName>
    </submittedName>
</protein>